<dbReference type="Proteomes" id="UP000192582">
    <property type="component" value="Unassembled WGS sequence"/>
</dbReference>
<evidence type="ECO:0000313" key="3">
    <source>
        <dbReference type="Proteomes" id="UP000192582"/>
    </source>
</evidence>
<evidence type="ECO:0000256" key="1">
    <source>
        <dbReference type="SAM" id="MobiDB-lite"/>
    </source>
</evidence>
<evidence type="ECO:0000313" key="2">
    <source>
        <dbReference type="EMBL" id="SMB85653.1"/>
    </source>
</evidence>
<feature type="compositionally biased region" description="Acidic residues" evidence="1">
    <location>
        <begin position="267"/>
        <end position="277"/>
    </location>
</feature>
<keyword evidence="3" id="KW-1185">Reference proteome</keyword>
<reference evidence="2 3" key="1">
    <citation type="submission" date="2017-04" db="EMBL/GenBank/DDBJ databases">
        <authorList>
            <person name="Afonso C.L."/>
            <person name="Miller P.J."/>
            <person name="Scott M.A."/>
            <person name="Spackman E."/>
            <person name="Goraichik I."/>
            <person name="Dimitrov K.M."/>
            <person name="Suarez D.L."/>
            <person name="Swayne D.E."/>
        </authorList>
    </citation>
    <scope>NUCLEOTIDE SEQUENCE [LARGE SCALE GENOMIC DNA]</scope>
    <source>
        <strain evidence="2 3">KR-140</strain>
    </source>
</reference>
<dbReference type="STRING" id="695939.SAMN00790413_03492"/>
<protein>
    <submittedName>
        <fullName evidence="2">Uncharacterized protein</fullName>
    </submittedName>
</protein>
<accession>A0A1W1UX31</accession>
<organism evidence="2 3">
    <name type="scientific">Deinococcus hopiensis KR-140</name>
    <dbReference type="NCBI Taxonomy" id="695939"/>
    <lineage>
        <taxon>Bacteria</taxon>
        <taxon>Thermotogati</taxon>
        <taxon>Deinococcota</taxon>
        <taxon>Deinococci</taxon>
        <taxon>Deinococcales</taxon>
        <taxon>Deinococcaceae</taxon>
        <taxon>Deinococcus</taxon>
    </lineage>
</organism>
<dbReference type="AlphaFoldDB" id="A0A1W1UX31"/>
<dbReference type="EMBL" id="FWWU01000008">
    <property type="protein sequence ID" value="SMB85653.1"/>
    <property type="molecule type" value="Genomic_DNA"/>
</dbReference>
<proteinExistence type="predicted"/>
<sequence>MPHLPVHRKVPAHLATKTRLKEAGLVPTGDPVAIFRYQAGGSGAAPTCSSRRQASRGRAQATARNHCFEALTMPSSIRAVLTCTRGHQAEPQFWTSGFPRPRPPTSVALDLIASALGWVGEACPHCRKGAFPVSDPPPSYEQFTTWIADMDRTKEYGVGQMTTASGVEKHHARECIRQAVRDGLLRKFQDPGYFPAYAHAAYRADDEIGTRLLEVLQAQPKTEFNRLALAERTPELGLNAFQLRISLVDLAAAGKLYAYIYLDGNDPNDPEPPDGQDEWFSATLPRQGGPPWRSHEPVRSCPARPLRGAALHRDGRAGRHRRQ</sequence>
<gene>
    <name evidence="2" type="ORF">SAMN00790413_03492</name>
</gene>
<feature type="region of interest" description="Disordered" evidence="1">
    <location>
        <begin position="267"/>
        <end position="323"/>
    </location>
</feature>
<name>A0A1W1UX31_9DEIO</name>